<comment type="caution">
    <text evidence="2">The sequence shown here is derived from an EMBL/GenBank/DDBJ whole genome shotgun (WGS) entry which is preliminary data.</text>
</comment>
<name>A0AAU9U281_EUPED</name>
<dbReference type="InterPro" id="IPR005135">
    <property type="entry name" value="Endo/exonuclease/phosphatase"/>
</dbReference>
<proteinExistence type="predicted"/>
<dbReference type="AlphaFoldDB" id="A0AAU9U281"/>
<dbReference type="EMBL" id="CAKOGL010000011">
    <property type="protein sequence ID" value="CAH2092237.1"/>
    <property type="molecule type" value="Genomic_DNA"/>
</dbReference>
<dbReference type="Proteomes" id="UP001153954">
    <property type="component" value="Unassembled WGS sequence"/>
</dbReference>
<evidence type="ECO:0000313" key="3">
    <source>
        <dbReference type="Proteomes" id="UP001153954"/>
    </source>
</evidence>
<dbReference type="SUPFAM" id="SSF56219">
    <property type="entry name" value="DNase I-like"/>
    <property type="match status" value="1"/>
</dbReference>
<dbReference type="GO" id="GO:0003824">
    <property type="term" value="F:catalytic activity"/>
    <property type="evidence" value="ECO:0007669"/>
    <property type="project" value="InterPro"/>
</dbReference>
<dbReference type="Gene3D" id="3.60.10.10">
    <property type="entry name" value="Endonuclease/exonuclease/phosphatase"/>
    <property type="match status" value="1"/>
</dbReference>
<dbReference type="Pfam" id="PF14529">
    <property type="entry name" value="Exo_endo_phos_2"/>
    <property type="match status" value="1"/>
</dbReference>
<dbReference type="PANTHER" id="PTHR33273:SF4">
    <property type="entry name" value="ENDONUCLEASE_EXONUCLEASE_PHOSPHATASE DOMAIN-CONTAINING PROTEIN"/>
    <property type="match status" value="1"/>
</dbReference>
<reference evidence="2" key="1">
    <citation type="submission" date="2022-03" db="EMBL/GenBank/DDBJ databases">
        <authorList>
            <person name="Tunstrom K."/>
        </authorList>
    </citation>
    <scope>NUCLEOTIDE SEQUENCE</scope>
</reference>
<keyword evidence="3" id="KW-1185">Reference proteome</keyword>
<feature type="domain" description="Endonuclease/exonuclease/phosphatase" evidence="1">
    <location>
        <begin position="63"/>
        <end position="149"/>
    </location>
</feature>
<evidence type="ECO:0000313" key="2">
    <source>
        <dbReference type="EMBL" id="CAH2092237.1"/>
    </source>
</evidence>
<organism evidence="2 3">
    <name type="scientific">Euphydryas editha</name>
    <name type="common">Edith's checkerspot</name>
    <dbReference type="NCBI Taxonomy" id="104508"/>
    <lineage>
        <taxon>Eukaryota</taxon>
        <taxon>Metazoa</taxon>
        <taxon>Ecdysozoa</taxon>
        <taxon>Arthropoda</taxon>
        <taxon>Hexapoda</taxon>
        <taxon>Insecta</taxon>
        <taxon>Pterygota</taxon>
        <taxon>Neoptera</taxon>
        <taxon>Endopterygota</taxon>
        <taxon>Lepidoptera</taxon>
        <taxon>Glossata</taxon>
        <taxon>Ditrysia</taxon>
        <taxon>Papilionoidea</taxon>
        <taxon>Nymphalidae</taxon>
        <taxon>Nymphalinae</taxon>
        <taxon>Euphydryas</taxon>
    </lineage>
</organism>
<gene>
    <name evidence="2" type="ORF">EEDITHA_LOCUS8014</name>
</gene>
<evidence type="ECO:0000259" key="1">
    <source>
        <dbReference type="Pfam" id="PF14529"/>
    </source>
</evidence>
<protein>
    <recommendedName>
        <fullName evidence="1">Endonuclease/exonuclease/phosphatase domain-containing protein</fullName>
    </recommendedName>
</protein>
<sequence>MQTVRELNPDLVLISEPYKHLSTQPWETDSTTKAVIWACGGCTFQSSANNNEAGFVVAKLEGIYYYSCYAPPSLTLDEFKNLVDRLTEDAKQYTPIAIAGDFNAWAVDWGSKETNARGKILLESMSSLDVVLLNSGDKPTFVRGEANSIYLT</sequence>
<dbReference type="PANTHER" id="PTHR33273">
    <property type="entry name" value="DOMAIN-CONTAINING PROTEIN, PUTATIVE-RELATED"/>
    <property type="match status" value="1"/>
</dbReference>
<accession>A0AAU9U281</accession>
<dbReference type="InterPro" id="IPR036691">
    <property type="entry name" value="Endo/exonu/phosph_ase_sf"/>
</dbReference>